<comment type="caution">
    <text evidence="1">The sequence shown here is derived from an EMBL/GenBank/DDBJ whole genome shotgun (WGS) entry which is preliminary data.</text>
</comment>
<organism evidence="1 2">
    <name type="scientific">Coniosporium uncinatum</name>
    <dbReference type="NCBI Taxonomy" id="93489"/>
    <lineage>
        <taxon>Eukaryota</taxon>
        <taxon>Fungi</taxon>
        <taxon>Dikarya</taxon>
        <taxon>Ascomycota</taxon>
        <taxon>Pezizomycotina</taxon>
        <taxon>Dothideomycetes</taxon>
        <taxon>Dothideomycetes incertae sedis</taxon>
        <taxon>Coniosporium</taxon>
    </lineage>
</organism>
<accession>A0ACC3DUG5</accession>
<evidence type="ECO:0000313" key="2">
    <source>
        <dbReference type="Proteomes" id="UP001186974"/>
    </source>
</evidence>
<protein>
    <submittedName>
        <fullName evidence="1">Uncharacterized protein</fullName>
    </submittedName>
</protein>
<gene>
    <name evidence="1" type="ORF">LTS18_001886</name>
</gene>
<keyword evidence="2" id="KW-1185">Reference proteome</keyword>
<name>A0ACC3DUG5_9PEZI</name>
<evidence type="ECO:0000313" key="1">
    <source>
        <dbReference type="EMBL" id="KAK3080393.1"/>
    </source>
</evidence>
<dbReference type="EMBL" id="JAWDJW010000594">
    <property type="protein sequence ID" value="KAK3080393.1"/>
    <property type="molecule type" value="Genomic_DNA"/>
</dbReference>
<dbReference type="Proteomes" id="UP001186974">
    <property type="component" value="Unassembled WGS sequence"/>
</dbReference>
<sequence>MVAPLSRSLFARLPSRLPLRGTIYTTSLPLSHQTSRILSTPTASSHISPFTTTSPHHTASANMASKMSFMDAIKARRTYYQLNKEVPIDDSRIEEIVKHAVLHVPSSFNSQSSRLVVLLKKEHDQFWDFTLEILKLLTPADKFDSTKQRINGFKAGYGTVRRTSPYIHSSPPNPHATPTRSFPLRAQTEQSLTNLRSTQQILFFEDPDPVHQLEKNFPLYADHFPTWSEHTSAMHQYALWVALEAEGCGASLQHYNPVVDQKIQDHWKVPQEWKLRAQLVFGGRAGEPGEKQFKPLEERLFIHGK</sequence>
<reference evidence="1" key="1">
    <citation type="submission" date="2024-09" db="EMBL/GenBank/DDBJ databases">
        <title>Black Yeasts Isolated from many extreme environments.</title>
        <authorList>
            <person name="Coleine C."/>
            <person name="Stajich J.E."/>
            <person name="Selbmann L."/>
        </authorList>
    </citation>
    <scope>NUCLEOTIDE SEQUENCE</scope>
    <source>
        <strain evidence="1">CCFEE 5737</strain>
    </source>
</reference>
<proteinExistence type="predicted"/>